<dbReference type="SUPFAM" id="SSF53167">
    <property type="entry name" value="Purine and uridine phosphorylases"/>
    <property type="match status" value="1"/>
</dbReference>
<dbReference type="PANTHER" id="PTHR43691:SF11">
    <property type="entry name" value="FI09636P-RELATED"/>
    <property type="match status" value="1"/>
</dbReference>
<gene>
    <name evidence="5" type="ordered locus">Ssed_3682</name>
</gene>
<dbReference type="Gene3D" id="3.40.50.1580">
    <property type="entry name" value="Nucleoside phosphorylase domain"/>
    <property type="match status" value="1"/>
</dbReference>
<accession>A8FZL3</accession>
<evidence type="ECO:0000313" key="6">
    <source>
        <dbReference type="Proteomes" id="UP000002015"/>
    </source>
</evidence>
<organism evidence="5 6">
    <name type="scientific">Shewanella sediminis (strain HAW-EB3)</name>
    <dbReference type="NCBI Taxonomy" id="425104"/>
    <lineage>
        <taxon>Bacteria</taxon>
        <taxon>Pseudomonadati</taxon>
        <taxon>Pseudomonadota</taxon>
        <taxon>Gammaproteobacteria</taxon>
        <taxon>Alteromonadales</taxon>
        <taxon>Shewanellaceae</taxon>
        <taxon>Shewanella</taxon>
    </lineage>
</organism>
<comment type="catalytic activity">
    <reaction evidence="3">
        <text>uridine + phosphate = alpha-D-ribose 1-phosphate + uracil</text>
        <dbReference type="Rhea" id="RHEA:24388"/>
        <dbReference type="ChEBI" id="CHEBI:16704"/>
        <dbReference type="ChEBI" id="CHEBI:17568"/>
        <dbReference type="ChEBI" id="CHEBI:43474"/>
        <dbReference type="ChEBI" id="CHEBI:57720"/>
        <dbReference type="EC" id="2.4.2.3"/>
    </reaction>
</comment>
<dbReference type="STRING" id="425104.Ssed_3682"/>
<dbReference type="GO" id="GO:0005829">
    <property type="term" value="C:cytosol"/>
    <property type="evidence" value="ECO:0007669"/>
    <property type="project" value="TreeGrafter"/>
</dbReference>
<dbReference type="eggNOG" id="COG0813">
    <property type="taxonomic scope" value="Bacteria"/>
</dbReference>
<dbReference type="Proteomes" id="UP000002015">
    <property type="component" value="Chromosome"/>
</dbReference>
<dbReference type="InterPro" id="IPR000845">
    <property type="entry name" value="Nucleoside_phosphorylase_d"/>
</dbReference>
<proteinExistence type="predicted"/>
<dbReference type="GO" id="GO:0006152">
    <property type="term" value="P:purine nucleoside catabolic process"/>
    <property type="evidence" value="ECO:0007669"/>
    <property type="project" value="TreeGrafter"/>
</dbReference>
<dbReference type="PANTHER" id="PTHR43691">
    <property type="entry name" value="URIDINE PHOSPHORYLASE"/>
    <property type="match status" value="1"/>
</dbReference>
<dbReference type="KEGG" id="sse:Ssed_3682"/>
<sequence length="138" mass="14978">MTPHINAKQGDFAETVLMPGDPLRAKFIAETYLTEVKEVCNVRNMLGFTGLYKGKPISVMAHGMGVPSVSIYVHELIEHYGVKNLIRVGSAGGVSEDIKVRDIIVATGAGTASLTNRTRFAGYDYAATPDFSLLRACW</sequence>
<evidence type="ECO:0000256" key="1">
    <source>
        <dbReference type="ARBA" id="ARBA00011888"/>
    </source>
</evidence>
<dbReference type="AlphaFoldDB" id="A8FZL3"/>
<name>A8FZL3_SHESH</name>
<dbReference type="EMBL" id="CP000821">
    <property type="protein sequence ID" value="ABV38286.1"/>
    <property type="molecule type" value="Genomic_DNA"/>
</dbReference>
<dbReference type="GO" id="GO:0004731">
    <property type="term" value="F:purine-nucleoside phosphorylase activity"/>
    <property type="evidence" value="ECO:0007669"/>
    <property type="project" value="TreeGrafter"/>
</dbReference>
<keyword evidence="6" id="KW-1185">Reference proteome</keyword>
<dbReference type="GO" id="GO:0004850">
    <property type="term" value="F:uridine phosphorylase activity"/>
    <property type="evidence" value="ECO:0007669"/>
    <property type="project" value="UniProtKB-EC"/>
</dbReference>
<dbReference type="EC" id="2.4.2.3" evidence="1"/>
<reference evidence="5 6" key="1">
    <citation type="submission" date="2007-08" db="EMBL/GenBank/DDBJ databases">
        <title>Complete sequence of Shewanella sediminis HAW-EB3.</title>
        <authorList>
            <consortium name="US DOE Joint Genome Institute"/>
            <person name="Copeland A."/>
            <person name="Lucas S."/>
            <person name="Lapidus A."/>
            <person name="Barry K."/>
            <person name="Glavina del Rio T."/>
            <person name="Dalin E."/>
            <person name="Tice H."/>
            <person name="Pitluck S."/>
            <person name="Chertkov O."/>
            <person name="Brettin T."/>
            <person name="Bruce D."/>
            <person name="Detter J.C."/>
            <person name="Han C."/>
            <person name="Schmutz J."/>
            <person name="Larimer F."/>
            <person name="Land M."/>
            <person name="Hauser L."/>
            <person name="Kyrpides N."/>
            <person name="Kim E."/>
            <person name="Zhao J.-S."/>
            <person name="Richardson P."/>
        </authorList>
    </citation>
    <scope>NUCLEOTIDE SEQUENCE [LARGE SCALE GENOMIC DNA]</scope>
    <source>
        <strain evidence="5 6">HAW-EB3</strain>
    </source>
</reference>
<dbReference type="HOGENOM" id="CLU_068457_2_2_6"/>
<dbReference type="InterPro" id="IPR035994">
    <property type="entry name" value="Nucleoside_phosphorylase_sf"/>
</dbReference>
<protein>
    <recommendedName>
        <fullName evidence="2">Uridine phosphorylase</fullName>
        <ecNumber evidence="1">2.4.2.3</ecNumber>
    </recommendedName>
</protein>
<evidence type="ECO:0000313" key="5">
    <source>
        <dbReference type="EMBL" id="ABV38286.1"/>
    </source>
</evidence>
<evidence type="ECO:0000259" key="4">
    <source>
        <dbReference type="Pfam" id="PF01048"/>
    </source>
</evidence>
<evidence type="ECO:0000256" key="3">
    <source>
        <dbReference type="ARBA" id="ARBA00048447"/>
    </source>
</evidence>
<evidence type="ECO:0000256" key="2">
    <source>
        <dbReference type="ARBA" id="ARBA00021980"/>
    </source>
</evidence>
<dbReference type="Pfam" id="PF01048">
    <property type="entry name" value="PNP_UDP_1"/>
    <property type="match status" value="1"/>
</dbReference>
<feature type="domain" description="Nucleoside phosphorylase" evidence="4">
    <location>
        <begin position="16"/>
        <end position="121"/>
    </location>
</feature>